<keyword evidence="3" id="KW-1185">Reference proteome</keyword>
<name>A0A1J6IPE0_NICAT</name>
<dbReference type="Pfam" id="PF08268">
    <property type="entry name" value="FBA_3"/>
    <property type="match status" value="1"/>
</dbReference>
<reference evidence="2" key="1">
    <citation type="submission" date="2016-11" db="EMBL/GenBank/DDBJ databases">
        <title>The genome of Nicotiana attenuata.</title>
        <authorList>
            <person name="Xu S."/>
            <person name="Brockmoeller T."/>
            <person name="Gaquerel E."/>
            <person name="Navarro A."/>
            <person name="Kuhl H."/>
            <person name="Gase K."/>
            <person name="Ling Z."/>
            <person name="Zhou W."/>
            <person name="Kreitzer C."/>
            <person name="Stanke M."/>
            <person name="Tang H."/>
            <person name="Lyons E."/>
            <person name="Pandey P."/>
            <person name="Pandey S.P."/>
            <person name="Timmermann B."/>
            <person name="Baldwin I.T."/>
        </authorList>
    </citation>
    <scope>NUCLEOTIDE SEQUENCE [LARGE SCALE GENOMIC DNA]</scope>
    <source>
        <strain evidence="2">UT</strain>
    </source>
</reference>
<dbReference type="SMART" id="SM00256">
    <property type="entry name" value="FBOX"/>
    <property type="match status" value="1"/>
</dbReference>
<dbReference type="InterPro" id="IPR013187">
    <property type="entry name" value="F-box-assoc_dom_typ3"/>
</dbReference>
<evidence type="ECO:0000313" key="2">
    <source>
        <dbReference type="EMBL" id="OIT02424.1"/>
    </source>
</evidence>
<organism evidence="2 3">
    <name type="scientific">Nicotiana attenuata</name>
    <name type="common">Coyote tobacco</name>
    <dbReference type="NCBI Taxonomy" id="49451"/>
    <lineage>
        <taxon>Eukaryota</taxon>
        <taxon>Viridiplantae</taxon>
        <taxon>Streptophyta</taxon>
        <taxon>Embryophyta</taxon>
        <taxon>Tracheophyta</taxon>
        <taxon>Spermatophyta</taxon>
        <taxon>Magnoliopsida</taxon>
        <taxon>eudicotyledons</taxon>
        <taxon>Gunneridae</taxon>
        <taxon>Pentapetalae</taxon>
        <taxon>asterids</taxon>
        <taxon>lamiids</taxon>
        <taxon>Solanales</taxon>
        <taxon>Solanaceae</taxon>
        <taxon>Nicotianoideae</taxon>
        <taxon>Nicotianeae</taxon>
        <taxon>Nicotiana</taxon>
    </lineage>
</organism>
<dbReference type="Gramene" id="OIT02424">
    <property type="protein sequence ID" value="OIT02424"/>
    <property type="gene ID" value="A4A49_08634"/>
</dbReference>
<dbReference type="AlphaFoldDB" id="A0A1J6IPE0"/>
<dbReference type="Pfam" id="PF12937">
    <property type="entry name" value="F-box-like"/>
    <property type="match status" value="1"/>
</dbReference>
<dbReference type="OMA" id="WKALTHQ"/>
<dbReference type="InterPro" id="IPR036047">
    <property type="entry name" value="F-box-like_dom_sf"/>
</dbReference>
<dbReference type="SMR" id="A0A1J6IPE0"/>
<dbReference type="Proteomes" id="UP000187609">
    <property type="component" value="Unassembled WGS sequence"/>
</dbReference>
<dbReference type="NCBIfam" id="TIGR01640">
    <property type="entry name" value="F_box_assoc_1"/>
    <property type="match status" value="1"/>
</dbReference>
<sequence length="393" mass="45184">MDSTMERSSNIIDLPNEVLVDILSRLAVQHVHQLQAVSKLWLRTISSPHFRRLYNKKSLNRPRARVVQVSDYKHSPSGMEMISRTISISTMDLAVDNNEIQKDFSFEDIIAPEHSFFIFSNLIIFNHKVCNPTTKEIKGLPISSYPSVSFDVAYIPSNNTYKIVHLYGTKTGPNYNFNYGGSAVEFRFETLTLRDGGPIPSSWQSLAHQEWFSYKVHSTCVNNVIYWLVGRVDRMEKHIISMEIETEEFLSSVCCPKDPYYEEFPLIENGELADLNGKLCLAYQSEELSRIDLYVLKDHKKQEWVKEHIINFGIGSLFNVIGYVPLKGNNGEIMIDSGKQPLLYNIEEKRLRKLPRPKMKIHIGLYIDRCFNLGSARLSLQPRVDLLSEGDQL</sequence>
<evidence type="ECO:0000259" key="1">
    <source>
        <dbReference type="PROSITE" id="PS50181"/>
    </source>
</evidence>
<dbReference type="InterPro" id="IPR001810">
    <property type="entry name" value="F-box_dom"/>
</dbReference>
<gene>
    <name evidence="2" type="ORF">A4A49_08634</name>
</gene>
<comment type="caution">
    <text evidence="2">The sequence shown here is derived from an EMBL/GenBank/DDBJ whole genome shotgun (WGS) entry which is preliminary data.</text>
</comment>
<dbReference type="InterPro" id="IPR017451">
    <property type="entry name" value="F-box-assoc_interact_dom"/>
</dbReference>
<proteinExistence type="predicted"/>
<dbReference type="Gene3D" id="1.20.1280.50">
    <property type="match status" value="1"/>
</dbReference>
<dbReference type="PANTHER" id="PTHR31111">
    <property type="entry name" value="BNAA05G37150D PROTEIN-RELATED"/>
    <property type="match status" value="1"/>
</dbReference>
<dbReference type="SUPFAM" id="SSF81383">
    <property type="entry name" value="F-box domain"/>
    <property type="match status" value="1"/>
</dbReference>
<accession>A0A1J6IPE0</accession>
<protein>
    <recommendedName>
        <fullName evidence="1">F-box domain-containing protein</fullName>
    </recommendedName>
</protein>
<dbReference type="PANTHER" id="PTHR31111:SF87">
    <property type="entry name" value="F-BOX DOMAIN-CONTAINING PROTEIN"/>
    <property type="match status" value="1"/>
</dbReference>
<dbReference type="EMBL" id="MJEQ01037188">
    <property type="protein sequence ID" value="OIT02424.1"/>
    <property type="molecule type" value="Genomic_DNA"/>
</dbReference>
<evidence type="ECO:0000313" key="3">
    <source>
        <dbReference type="Proteomes" id="UP000187609"/>
    </source>
</evidence>
<dbReference type="PROSITE" id="PS50181">
    <property type="entry name" value="FBOX"/>
    <property type="match status" value="1"/>
</dbReference>
<feature type="domain" description="F-box" evidence="1">
    <location>
        <begin position="8"/>
        <end position="53"/>
    </location>
</feature>